<evidence type="ECO:0000313" key="1">
    <source>
        <dbReference type="EMBL" id="GIY12907.1"/>
    </source>
</evidence>
<dbReference type="AlphaFoldDB" id="A0AAV4QUJ4"/>
<sequence>MSYTMQSPKSIFSGSLLTYKEGSKTPPPKLEVPGIWQVELLRTSHRPREVASCFLEQANLRALNMDALRRH</sequence>
<organism evidence="1 2">
    <name type="scientific">Caerostris extrusa</name>
    <name type="common">Bark spider</name>
    <name type="synonym">Caerostris bankana</name>
    <dbReference type="NCBI Taxonomy" id="172846"/>
    <lineage>
        <taxon>Eukaryota</taxon>
        <taxon>Metazoa</taxon>
        <taxon>Ecdysozoa</taxon>
        <taxon>Arthropoda</taxon>
        <taxon>Chelicerata</taxon>
        <taxon>Arachnida</taxon>
        <taxon>Araneae</taxon>
        <taxon>Araneomorphae</taxon>
        <taxon>Entelegynae</taxon>
        <taxon>Araneoidea</taxon>
        <taxon>Araneidae</taxon>
        <taxon>Caerostris</taxon>
    </lineage>
</organism>
<dbReference type="EMBL" id="BPLR01006865">
    <property type="protein sequence ID" value="GIY12907.1"/>
    <property type="molecule type" value="Genomic_DNA"/>
</dbReference>
<proteinExistence type="predicted"/>
<comment type="caution">
    <text evidence="1">The sequence shown here is derived from an EMBL/GenBank/DDBJ whole genome shotgun (WGS) entry which is preliminary data.</text>
</comment>
<evidence type="ECO:0000313" key="2">
    <source>
        <dbReference type="Proteomes" id="UP001054945"/>
    </source>
</evidence>
<dbReference type="Proteomes" id="UP001054945">
    <property type="component" value="Unassembled WGS sequence"/>
</dbReference>
<name>A0AAV4QUJ4_CAEEX</name>
<keyword evidence="2" id="KW-1185">Reference proteome</keyword>
<gene>
    <name evidence="1" type="ORF">CEXT_788781</name>
</gene>
<feature type="non-terminal residue" evidence="1">
    <location>
        <position position="1"/>
    </location>
</feature>
<accession>A0AAV4QUJ4</accession>
<reference evidence="1 2" key="1">
    <citation type="submission" date="2021-06" db="EMBL/GenBank/DDBJ databases">
        <title>Caerostris extrusa draft genome.</title>
        <authorList>
            <person name="Kono N."/>
            <person name="Arakawa K."/>
        </authorList>
    </citation>
    <scope>NUCLEOTIDE SEQUENCE [LARGE SCALE GENOMIC DNA]</scope>
</reference>
<protein>
    <submittedName>
        <fullName evidence="1">Uncharacterized protein</fullName>
    </submittedName>
</protein>